<dbReference type="Proteomes" id="UP000260759">
    <property type="component" value="Unassembled WGS sequence"/>
</dbReference>
<reference evidence="1 2" key="1">
    <citation type="submission" date="2018-08" db="EMBL/GenBank/DDBJ databases">
        <title>A genome reference for cultivated species of the human gut microbiota.</title>
        <authorList>
            <person name="Zou Y."/>
            <person name="Xue W."/>
            <person name="Luo G."/>
        </authorList>
    </citation>
    <scope>NUCLEOTIDE SEQUENCE [LARGE SCALE GENOMIC DNA]</scope>
    <source>
        <strain evidence="1 2">OM03-4</strain>
    </source>
</reference>
<evidence type="ECO:0000313" key="1">
    <source>
        <dbReference type="EMBL" id="RGN96050.1"/>
    </source>
</evidence>
<gene>
    <name evidence="1" type="ORF">DXB37_05640</name>
</gene>
<comment type="caution">
    <text evidence="1">The sequence shown here is derived from an EMBL/GenBank/DDBJ whole genome shotgun (WGS) entry which is preliminary data.</text>
</comment>
<organism evidence="1 2">
    <name type="scientific">Bacteroides uniformis</name>
    <dbReference type="NCBI Taxonomy" id="820"/>
    <lineage>
        <taxon>Bacteria</taxon>
        <taxon>Pseudomonadati</taxon>
        <taxon>Bacteroidota</taxon>
        <taxon>Bacteroidia</taxon>
        <taxon>Bacteroidales</taxon>
        <taxon>Bacteroidaceae</taxon>
        <taxon>Bacteroides</taxon>
    </lineage>
</organism>
<evidence type="ECO:0000313" key="2">
    <source>
        <dbReference type="Proteomes" id="UP000260759"/>
    </source>
</evidence>
<accession>A0A3E5F3G7</accession>
<proteinExistence type="predicted"/>
<sequence>MHILQVSYECNGKIACKIRKREKKNRLLINHHAPVTSKNTKATSSAYTDIPEMQKGSLLYK</sequence>
<dbReference type="AlphaFoldDB" id="A0A3E5F3G7"/>
<protein>
    <submittedName>
        <fullName evidence="1">Uncharacterized protein</fullName>
    </submittedName>
</protein>
<dbReference type="EMBL" id="QSVA01000003">
    <property type="protein sequence ID" value="RGN96050.1"/>
    <property type="molecule type" value="Genomic_DNA"/>
</dbReference>
<name>A0A3E5F3G7_BACUN</name>